<dbReference type="STRING" id="151894.SAMN04488524_1228"/>
<evidence type="ECO:0000256" key="3">
    <source>
        <dbReference type="ARBA" id="ARBA00023277"/>
    </source>
</evidence>
<keyword evidence="7" id="KW-1185">Reference proteome</keyword>
<dbReference type="EC" id="5.1.3.32" evidence="5"/>
<keyword evidence="3" id="KW-0119">Carbohydrate metabolism</keyword>
<dbReference type="InterPro" id="IPR013448">
    <property type="entry name" value="L-rhamnose_mutarotase"/>
</dbReference>
<dbReference type="EMBL" id="FWXT01000001">
    <property type="protein sequence ID" value="SMC56653.1"/>
    <property type="molecule type" value="Genomic_DNA"/>
</dbReference>
<dbReference type="GO" id="GO:0019301">
    <property type="term" value="P:rhamnose catabolic process"/>
    <property type="evidence" value="ECO:0007669"/>
    <property type="project" value="UniProtKB-UniRule"/>
</dbReference>
<gene>
    <name evidence="6" type="ORF">SAMN04488524_1228</name>
</gene>
<evidence type="ECO:0000256" key="5">
    <source>
        <dbReference type="NCBIfam" id="TIGR02625"/>
    </source>
</evidence>
<dbReference type="Pfam" id="PF05336">
    <property type="entry name" value="rhaM"/>
    <property type="match status" value="1"/>
</dbReference>
<keyword evidence="4" id="KW-0684">Rhamnose metabolism</keyword>
<accession>A0A1W2A7U6</accession>
<dbReference type="Gene3D" id="3.30.70.100">
    <property type="match status" value="1"/>
</dbReference>
<dbReference type="GO" id="GO:0005737">
    <property type="term" value="C:cytoplasm"/>
    <property type="evidence" value="ECO:0007669"/>
    <property type="project" value="InterPro"/>
</dbReference>
<keyword evidence="1" id="KW-0963">Cytoplasm</keyword>
<evidence type="ECO:0000256" key="2">
    <source>
        <dbReference type="ARBA" id="ARBA00023235"/>
    </source>
</evidence>
<dbReference type="NCBIfam" id="TIGR02625">
    <property type="entry name" value="YiiL_rotase"/>
    <property type="match status" value="1"/>
</dbReference>
<dbReference type="RefSeq" id="WP_084237487.1">
    <property type="nucleotide sequence ID" value="NZ_FWXT01000001.1"/>
</dbReference>
<dbReference type="Proteomes" id="UP000192756">
    <property type="component" value="Unassembled WGS sequence"/>
</dbReference>
<reference evidence="7" key="1">
    <citation type="submission" date="2017-04" db="EMBL/GenBank/DDBJ databases">
        <authorList>
            <person name="Varghese N."/>
            <person name="Submissions S."/>
        </authorList>
    </citation>
    <scope>NUCLEOTIDE SEQUENCE [LARGE SCALE GENOMIC DNA]</scope>
    <source>
        <strain evidence="7">DSM 12126</strain>
    </source>
</reference>
<dbReference type="OrthoDB" id="9799608at2"/>
<protein>
    <recommendedName>
        <fullName evidence="5">L-rhamnose mutarotase</fullName>
        <ecNumber evidence="5">5.1.3.32</ecNumber>
    </recommendedName>
</protein>
<dbReference type="SUPFAM" id="SSF54909">
    <property type="entry name" value="Dimeric alpha+beta barrel"/>
    <property type="match status" value="1"/>
</dbReference>
<organism evidence="6 7">
    <name type="scientific">Pedobacter africanus</name>
    <dbReference type="NCBI Taxonomy" id="151894"/>
    <lineage>
        <taxon>Bacteria</taxon>
        <taxon>Pseudomonadati</taxon>
        <taxon>Bacteroidota</taxon>
        <taxon>Sphingobacteriia</taxon>
        <taxon>Sphingobacteriales</taxon>
        <taxon>Sphingobacteriaceae</taxon>
        <taxon>Pedobacter</taxon>
    </lineage>
</organism>
<evidence type="ECO:0000256" key="4">
    <source>
        <dbReference type="ARBA" id="ARBA00023308"/>
    </source>
</evidence>
<proteinExistence type="predicted"/>
<dbReference type="AlphaFoldDB" id="A0A1W2A7U6"/>
<evidence type="ECO:0000313" key="7">
    <source>
        <dbReference type="Proteomes" id="UP000192756"/>
    </source>
</evidence>
<dbReference type="GO" id="GO:0062192">
    <property type="term" value="F:L-rhamnose mutarotase activity"/>
    <property type="evidence" value="ECO:0007669"/>
    <property type="project" value="UniProtKB-UniRule"/>
</dbReference>
<dbReference type="PANTHER" id="PTHR34389:SF2">
    <property type="entry name" value="L-RHAMNOSE MUTAROTASE"/>
    <property type="match status" value="1"/>
</dbReference>
<name>A0A1W2A7U6_9SPHI</name>
<evidence type="ECO:0000313" key="6">
    <source>
        <dbReference type="EMBL" id="SMC56653.1"/>
    </source>
</evidence>
<dbReference type="PANTHER" id="PTHR34389">
    <property type="entry name" value="L-RHAMNOSE MUTAROTASE"/>
    <property type="match status" value="1"/>
</dbReference>
<dbReference type="InterPro" id="IPR011008">
    <property type="entry name" value="Dimeric_a/b-barrel"/>
</dbReference>
<keyword evidence="2" id="KW-0413">Isomerase</keyword>
<dbReference type="InterPro" id="IPR008000">
    <property type="entry name" value="Rham/fucose_mutarotase"/>
</dbReference>
<sequence>MERLAFKMTLLPGCAVAYKKRHEQIWPEISSLLKKTGVTDYSIYLDGQTDTLFATMKIADRRMLDALAGEKVMRQWWVYMSDIVLSNADGVPVLTDLTELFHLP</sequence>
<evidence type="ECO:0000256" key="1">
    <source>
        <dbReference type="ARBA" id="ARBA00022490"/>
    </source>
</evidence>